<reference evidence="6 7" key="1">
    <citation type="submission" date="2023-01" db="EMBL/GenBank/DDBJ databases">
        <title>Analysis of 21 Apiospora genomes using comparative genomics revels a genus with tremendous synthesis potential of carbohydrate active enzymes and secondary metabolites.</title>
        <authorList>
            <person name="Sorensen T."/>
        </authorList>
    </citation>
    <scope>NUCLEOTIDE SEQUENCE [LARGE SCALE GENOMIC DNA]</scope>
    <source>
        <strain evidence="6 7">CBS 83171</strain>
    </source>
</reference>
<proteinExistence type="predicted"/>
<name>A0ABR1WP76_9PEZI</name>
<protein>
    <submittedName>
        <fullName evidence="6">C-4 methylsterol oxidase</fullName>
    </submittedName>
</protein>
<accession>A0ABR1WP76</accession>
<keyword evidence="7" id="KW-1185">Reference proteome</keyword>
<gene>
    <name evidence="6" type="ORF">PG996_002589</name>
</gene>
<keyword evidence="2" id="KW-0812">Transmembrane</keyword>
<comment type="caution">
    <text evidence="6">The sequence shown here is derived from an EMBL/GenBank/DDBJ whole genome shotgun (WGS) entry which is preliminary data.</text>
</comment>
<keyword evidence="4" id="KW-0472">Membrane</keyword>
<evidence type="ECO:0000259" key="5">
    <source>
        <dbReference type="Pfam" id="PF04116"/>
    </source>
</evidence>
<dbReference type="Proteomes" id="UP001446871">
    <property type="component" value="Unassembled WGS sequence"/>
</dbReference>
<dbReference type="EMBL" id="JAQQWM010000001">
    <property type="protein sequence ID" value="KAK8083808.1"/>
    <property type="molecule type" value="Genomic_DNA"/>
</dbReference>
<keyword evidence="3" id="KW-1133">Transmembrane helix</keyword>
<sequence>MGFNGDGTAAAPTTFAGLVSYAASHHPEFSTMEQYWWAHYAYWQNSIISTGLLAFWSHELVYFGRNLPWIVADALPSVFGRYKIQGAAKQPTAAQQWECVKYILLLHVFAEIPLMVAFHPICELFGLSVEVPFPTWPTIAGQIAVFFVIEDAYHYWIHRFLHWGPMYKNVHRIHHQYSAPFGMAAEYASPIETVLLGIGTIGSPILYGALTGNVHLWTVLIWVVFRQFQAIDAHSGYDFPWSLRHVLPFWGGADWHDDHHRYFIGNYSSSFRYWDILMGTVAGPVAGAKRRELKRQKEQARLAAQGS</sequence>
<organism evidence="6 7">
    <name type="scientific">Apiospora saccharicola</name>
    <dbReference type="NCBI Taxonomy" id="335842"/>
    <lineage>
        <taxon>Eukaryota</taxon>
        <taxon>Fungi</taxon>
        <taxon>Dikarya</taxon>
        <taxon>Ascomycota</taxon>
        <taxon>Pezizomycotina</taxon>
        <taxon>Sordariomycetes</taxon>
        <taxon>Xylariomycetidae</taxon>
        <taxon>Amphisphaeriales</taxon>
        <taxon>Apiosporaceae</taxon>
        <taxon>Apiospora</taxon>
    </lineage>
</organism>
<dbReference type="PANTHER" id="PTHR11863">
    <property type="entry name" value="STEROL DESATURASE"/>
    <property type="match status" value="1"/>
</dbReference>
<evidence type="ECO:0000256" key="4">
    <source>
        <dbReference type="ARBA" id="ARBA00023136"/>
    </source>
</evidence>
<dbReference type="InterPro" id="IPR006694">
    <property type="entry name" value="Fatty_acid_hydroxylase"/>
</dbReference>
<evidence type="ECO:0000313" key="7">
    <source>
        <dbReference type="Proteomes" id="UP001446871"/>
    </source>
</evidence>
<comment type="subcellular location">
    <subcellularLocation>
        <location evidence="1">Membrane</location>
    </subcellularLocation>
</comment>
<evidence type="ECO:0000256" key="1">
    <source>
        <dbReference type="ARBA" id="ARBA00004370"/>
    </source>
</evidence>
<evidence type="ECO:0000256" key="2">
    <source>
        <dbReference type="ARBA" id="ARBA00022692"/>
    </source>
</evidence>
<evidence type="ECO:0000256" key="3">
    <source>
        <dbReference type="ARBA" id="ARBA00022989"/>
    </source>
</evidence>
<dbReference type="InterPro" id="IPR050307">
    <property type="entry name" value="Sterol_Desaturase_Related"/>
</dbReference>
<feature type="domain" description="Fatty acid hydroxylase" evidence="5">
    <location>
        <begin position="144"/>
        <end position="280"/>
    </location>
</feature>
<dbReference type="Pfam" id="PF04116">
    <property type="entry name" value="FA_hydroxylase"/>
    <property type="match status" value="1"/>
</dbReference>
<evidence type="ECO:0000313" key="6">
    <source>
        <dbReference type="EMBL" id="KAK8083808.1"/>
    </source>
</evidence>